<gene>
    <name evidence="1" type="ORF">NM125_00180</name>
</gene>
<comment type="caution">
    <text evidence="1">The sequence shown here is derived from an EMBL/GenBank/DDBJ whole genome shotgun (WGS) entry which is preliminary data.</text>
</comment>
<evidence type="ECO:0000313" key="2">
    <source>
        <dbReference type="Proteomes" id="UP001139125"/>
    </source>
</evidence>
<sequence length="85" mass="9531">MKSGDYVKLLEPKWAKTSGQGKPPKGMSVSVDGERTVFEWGKTYKLSGSTNYPGNPDSNTYPLMHTDFAEEIKEQLELQQTTTED</sequence>
<evidence type="ECO:0000313" key="1">
    <source>
        <dbReference type="EMBL" id="MCP9289988.1"/>
    </source>
</evidence>
<accession>A0A9X2L0B4</accession>
<dbReference type="Proteomes" id="UP001139125">
    <property type="component" value="Unassembled WGS sequence"/>
</dbReference>
<dbReference type="AlphaFoldDB" id="A0A9X2L0B4"/>
<keyword evidence="2" id="KW-1185">Reference proteome</keyword>
<dbReference type="RefSeq" id="WP_255131642.1">
    <property type="nucleotide sequence ID" value="NZ_JANDBC010000001.1"/>
</dbReference>
<proteinExistence type="predicted"/>
<organism evidence="1 2">
    <name type="scientific">Gracilimonas sediminicola</name>
    <dbReference type="NCBI Taxonomy" id="2952158"/>
    <lineage>
        <taxon>Bacteria</taxon>
        <taxon>Pseudomonadati</taxon>
        <taxon>Balneolota</taxon>
        <taxon>Balneolia</taxon>
        <taxon>Balneolales</taxon>
        <taxon>Balneolaceae</taxon>
        <taxon>Gracilimonas</taxon>
    </lineage>
</organism>
<dbReference type="EMBL" id="JANDBC010000001">
    <property type="protein sequence ID" value="MCP9289988.1"/>
    <property type="molecule type" value="Genomic_DNA"/>
</dbReference>
<protein>
    <submittedName>
        <fullName evidence="1">Uncharacterized protein</fullName>
    </submittedName>
</protein>
<name>A0A9X2L0B4_9BACT</name>
<reference evidence="1" key="1">
    <citation type="submission" date="2022-06" db="EMBL/GenBank/DDBJ databases">
        <title>Gracilimonas sp. CAU 1638 isolated from sea sediment.</title>
        <authorList>
            <person name="Kim W."/>
        </authorList>
    </citation>
    <scope>NUCLEOTIDE SEQUENCE</scope>
    <source>
        <strain evidence="1">CAU 1638</strain>
    </source>
</reference>